<name>A0ABX7N6Z0_9BACT</name>
<sequence>MSEPSRNDALEALASSRWRVAAALTVATLVAYFGFILLVAFNKPLMGQQLVPGLSVGIVLGALVIVTAWALTGIYMLWANGKYDRALSQLRR</sequence>
<keyword evidence="1" id="KW-0472">Membrane</keyword>
<organism evidence="2 3">
    <name type="scientific">Myxococcus landrumensis</name>
    <dbReference type="NCBI Taxonomy" id="2813577"/>
    <lineage>
        <taxon>Bacteria</taxon>
        <taxon>Pseudomonadati</taxon>
        <taxon>Myxococcota</taxon>
        <taxon>Myxococcia</taxon>
        <taxon>Myxococcales</taxon>
        <taxon>Cystobacterineae</taxon>
        <taxon>Myxococcaceae</taxon>
        <taxon>Myxococcus</taxon>
    </lineage>
</organism>
<accession>A0ABX7N6Z0</accession>
<dbReference type="InterPro" id="IPR052959">
    <property type="entry name" value="Inner_membrane_assoc"/>
</dbReference>
<gene>
    <name evidence="2" type="ORF">JY572_34655</name>
</gene>
<feature type="transmembrane region" description="Helical" evidence="1">
    <location>
        <begin position="53"/>
        <end position="78"/>
    </location>
</feature>
<feature type="transmembrane region" description="Helical" evidence="1">
    <location>
        <begin position="20"/>
        <end position="41"/>
    </location>
</feature>
<proteinExistence type="predicted"/>
<evidence type="ECO:0000256" key="1">
    <source>
        <dbReference type="SAM" id="Phobius"/>
    </source>
</evidence>
<dbReference type="InterPro" id="IPR007436">
    <property type="entry name" value="DUF485"/>
</dbReference>
<protein>
    <submittedName>
        <fullName evidence="2">DUF485 domain-containing protein</fullName>
    </submittedName>
</protein>
<reference evidence="2 3" key="1">
    <citation type="submission" date="2021-02" db="EMBL/GenBank/DDBJ databases">
        <title>De Novo genome assembly of isolated myxobacteria.</title>
        <authorList>
            <person name="Stevens D.C."/>
        </authorList>
    </citation>
    <scope>NUCLEOTIDE SEQUENCE [LARGE SCALE GENOMIC DNA]</scope>
    <source>
        <strain evidence="2 3">SCHIC003</strain>
    </source>
</reference>
<dbReference type="Pfam" id="PF04341">
    <property type="entry name" value="DUF485"/>
    <property type="match status" value="1"/>
</dbReference>
<keyword evidence="3" id="KW-1185">Reference proteome</keyword>
<keyword evidence="1" id="KW-1133">Transmembrane helix</keyword>
<dbReference type="PANTHER" id="PTHR38598">
    <property type="entry name" value="INNER MEMBRANE PROTEIN YJCH"/>
    <property type="match status" value="1"/>
</dbReference>
<keyword evidence="1" id="KW-0812">Transmembrane</keyword>
<dbReference type="RefSeq" id="WP_206715158.1">
    <property type="nucleotide sequence ID" value="NZ_CP071091.1"/>
</dbReference>
<dbReference type="EMBL" id="CP071091">
    <property type="protein sequence ID" value="QSQ13432.1"/>
    <property type="molecule type" value="Genomic_DNA"/>
</dbReference>
<evidence type="ECO:0000313" key="2">
    <source>
        <dbReference type="EMBL" id="QSQ13432.1"/>
    </source>
</evidence>
<dbReference type="PANTHER" id="PTHR38598:SF1">
    <property type="entry name" value="INNER MEMBRANE PROTEIN YJCH"/>
    <property type="match status" value="1"/>
</dbReference>
<dbReference type="Proteomes" id="UP000663090">
    <property type="component" value="Chromosome"/>
</dbReference>
<evidence type="ECO:0000313" key="3">
    <source>
        <dbReference type="Proteomes" id="UP000663090"/>
    </source>
</evidence>